<organism evidence="3 5">
    <name type="scientific">Legionella cherrii</name>
    <dbReference type="NCBI Taxonomy" id="28084"/>
    <lineage>
        <taxon>Bacteria</taxon>
        <taxon>Pseudomonadati</taxon>
        <taxon>Pseudomonadota</taxon>
        <taxon>Gammaproteobacteria</taxon>
        <taxon>Legionellales</taxon>
        <taxon>Legionellaceae</taxon>
        <taxon>Legionella</taxon>
    </lineage>
</organism>
<evidence type="ECO:0000256" key="2">
    <source>
        <dbReference type="SAM" id="SignalP"/>
    </source>
</evidence>
<dbReference type="AlphaFoldDB" id="A0A0W0SC79"/>
<evidence type="ECO:0000313" key="3">
    <source>
        <dbReference type="EMBL" id="KTC80999.1"/>
    </source>
</evidence>
<proteinExistence type="predicted"/>
<feature type="compositionally biased region" description="Gly residues" evidence="1">
    <location>
        <begin position="40"/>
        <end position="64"/>
    </location>
</feature>
<evidence type="ECO:0000256" key="1">
    <source>
        <dbReference type="SAM" id="MobiDB-lite"/>
    </source>
</evidence>
<keyword evidence="6" id="KW-1185">Reference proteome</keyword>
<feature type="chain" id="PRO_5006911851" description="Lipoprotein" evidence="2">
    <location>
        <begin position="26"/>
        <end position="64"/>
    </location>
</feature>
<gene>
    <name evidence="3" type="ORF">Lche_3019</name>
    <name evidence="4" type="ORF">NCTC11976_00557</name>
</gene>
<keyword evidence="2" id="KW-0732">Signal</keyword>
<reference evidence="4 6" key="2">
    <citation type="submission" date="2018-12" db="EMBL/GenBank/DDBJ databases">
        <authorList>
            <consortium name="Pathogen Informatics"/>
        </authorList>
    </citation>
    <scope>NUCLEOTIDE SEQUENCE [LARGE SCALE GENOMIC DNA]</scope>
    <source>
        <strain evidence="4 6">NCTC11976</strain>
    </source>
</reference>
<evidence type="ECO:0000313" key="6">
    <source>
        <dbReference type="Proteomes" id="UP000277577"/>
    </source>
</evidence>
<dbReference type="PATRIC" id="fig|28084.5.peg.3279"/>
<dbReference type="EMBL" id="LR134173">
    <property type="protein sequence ID" value="VEB33875.1"/>
    <property type="molecule type" value="Genomic_DNA"/>
</dbReference>
<dbReference type="Proteomes" id="UP000277577">
    <property type="component" value="Chromosome"/>
</dbReference>
<feature type="signal peptide" evidence="2">
    <location>
        <begin position="1"/>
        <end position="25"/>
    </location>
</feature>
<reference evidence="3 5" key="1">
    <citation type="submission" date="2015-11" db="EMBL/GenBank/DDBJ databases">
        <title>Genomic analysis of 38 Legionella species identifies large and diverse effector repertoires.</title>
        <authorList>
            <person name="Burstein D."/>
            <person name="Amaro F."/>
            <person name="Zusman T."/>
            <person name="Lifshitz Z."/>
            <person name="Cohen O."/>
            <person name="Gilbert J.A."/>
            <person name="Pupko T."/>
            <person name="Shuman H.A."/>
            <person name="Segal G."/>
        </authorList>
    </citation>
    <scope>NUCLEOTIDE SEQUENCE [LARGE SCALE GENOMIC DNA]</scope>
    <source>
        <strain evidence="3 5">ORW</strain>
    </source>
</reference>
<name>A0A0W0SC79_9GAMM</name>
<dbReference type="RefSeq" id="WP_028381537.1">
    <property type="nucleotide sequence ID" value="NZ_CAAAIT010000006.1"/>
</dbReference>
<dbReference type="PROSITE" id="PS51257">
    <property type="entry name" value="PROKAR_LIPOPROTEIN"/>
    <property type="match status" value="1"/>
</dbReference>
<feature type="region of interest" description="Disordered" evidence="1">
    <location>
        <begin position="32"/>
        <end position="64"/>
    </location>
</feature>
<evidence type="ECO:0000313" key="4">
    <source>
        <dbReference type="EMBL" id="VEB33875.1"/>
    </source>
</evidence>
<protein>
    <recommendedName>
        <fullName evidence="7">Lipoprotein</fullName>
    </recommendedName>
</protein>
<sequence>MLTMKQWKKAIFALCLLGTTLFVCSCNTNHPPFSTNNEKGYGGEGSGEGGSGHGGIGGVGGGAR</sequence>
<accession>A0A0W0SC79</accession>
<evidence type="ECO:0008006" key="7">
    <source>
        <dbReference type="Google" id="ProtNLM"/>
    </source>
</evidence>
<dbReference type="STRING" id="28084.Lche_3019"/>
<dbReference type="Proteomes" id="UP000054921">
    <property type="component" value="Unassembled WGS sequence"/>
</dbReference>
<evidence type="ECO:0000313" key="5">
    <source>
        <dbReference type="Proteomes" id="UP000054921"/>
    </source>
</evidence>
<dbReference type="EMBL" id="LNXW01000013">
    <property type="protein sequence ID" value="KTC80999.1"/>
    <property type="molecule type" value="Genomic_DNA"/>
</dbReference>